<evidence type="ECO:0000256" key="1">
    <source>
        <dbReference type="SAM" id="Phobius"/>
    </source>
</evidence>
<feature type="transmembrane region" description="Helical" evidence="1">
    <location>
        <begin position="60"/>
        <end position="77"/>
    </location>
</feature>
<dbReference type="InterPro" id="IPR006976">
    <property type="entry name" value="VanZ-like"/>
</dbReference>
<sequence>MNSRKTFFKIALLLAILVISYLVFSRPNYPQVIPHMDKVGHLGSFFCLALLTHLAFEPKWYSLAGILAGYALFIELVQSRLPYRSASSADFVADMVGVLLFYFGLWLYRRYIKASLLNKIGAKTQS</sequence>
<reference evidence="3 4" key="1">
    <citation type="submission" date="2019-12" db="EMBL/GenBank/DDBJ databases">
        <title>Shewanella insulae sp. nov., isolated from a tidal flat.</title>
        <authorList>
            <person name="Yoon J.-H."/>
        </authorList>
    </citation>
    <scope>NUCLEOTIDE SEQUENCE [LARGE SCALE GENOMIC DNA]</scope>
    <source>
        <strain evidence="3 4">JBTF-M18</strain>
    </source>
</reference>
<dbReference type="RefSeq" id="WP_160798034.1">
    <property type="nucleotide sequence ID" value="NZ_CANMWR010000027.1"/>
</dbReference>
<feature type="transmembrane region" description="Helical" evidence="1">
    <location>
        <begin position="89"/>
        <end position="108"/>
    </location>
</feature>
<proteinExistence type="predicted"/>
<keyword evidence="1" id="KW-1133">Transmembrane helix</keyword>
<dbReference type="Pfam" id="PF04892">
    <property type="entry name" value="VanZ"/>
    <property type="match status" value="1"/>
</dbReference>
<keyword evidence="1" id="KW-0812">Transmembrane</keyword>
<protein>
    <submittedName>
        <fullName evidence="3">VanZ family protein</fullName>
    </submittedName>
</protein>
<evidence type="ECO:0000259" key="2">
    <source>
        <dbReference type="Pfam" id="PF04892"/>
    </source>
</evidence>
<dbReference type="PANTHER" id="PTHR28008:SF1">
    <property type="entry name" value="DOMAIN PROTEIN, PUTATIVE (AFU_ORTHOLOGUE AFUA_3G10980)-RELATED"/>
    <property type="match status" value="1"/>
</dbReference>
<feature type="domain" description="VanZ-like" evidence="2">
    <location>
        <begin position="30"/>
        <end position="107"/>
    </location>
</feature>
<keyword evidence="1" id="KW-0472">Membrane</keyword>
<dbReference type="Proteomes" id="UP000474778">
    <property type="component" value="Unassembled WGS sequence"/>
</dbReference>
<dbReference type="EMBL" id="WRPA01000016">
    <property type="protein sequence ID" value="MXR70183.1"/>
    <property type="molecule type" value="Genomic_DNA"/>
</dbReference>
<keyword evidence="4" id="KW-1185">Reference proteome</keyword>
<dbReference type="PANTHER" id="PTHR28008">
    <property type="entry name" value="DOMAIN PROTEIN, PUTATIVE (AFU_ORTHOLOGUE AFUA_3G10980)-RELATED"/>
    <property type="match status" value="1"/>
</dbReference>
<dbReference type="NCBIfam" id="NF037970">
    <property type="entry name" value="vanZ_1"/>
    <property type="match status" value="1"/>
</dbReference>
<gene>
    <name evidence="3" type="ORF">GNT65_16070</name>
</gene>
<name>A0A6L7I193_9GAMM</name>
<accession>A0A6L7I193</accession>
<organism evidence="3 4">
    <name type="scientific">Shewanella insulae</name>
    <dbReference type="NCBI Taxonomy" id="2681496"/>
    <lineage>
        <taxon>Bacteria</taxon>
        <taxon>Pseudomonadati</taxon>
        <taxon>Pseudomonadota</taxon>
        <taxon>Gammaproteobacteria</taxon>
        <taxon>Alteromonadales</taxon>
        <taxon>Shewanellaceae</taxon>
        <taxon>Shewanella</taxon>
    </lineage>
</organism>
<dbReference type="AlphaFoldDB" id="A0A6L7I193"/>
<evidence type="ECO:0000313" key="3">
    <source>
        <dbReference type="EMBL" id="MXR70183.1"/>
    </source>
</evidence>
<evidence type="ECO:0000313" key="4">
    <source>
        <dbReference type="Proteomes" id="UP000474778"/>
    </source>
</evidence>
<comment type="caution">
    <text evidence="3">The sequence shown here is derived from an EMBL/GenBank/DDBJ whole genome shotgun (WGS) entry which is preliminary data.</text>
</comment>